<comment type="caution">
    <text evidence="13">The sequence shown here is derived from an EMBL/GenBank/DDBJ whole genome shotgun (WGS) entry which is preliminary data.</text>
</comment>
<dbReference type="AlphaFoldDB" id="A0A6B2LZR0"/>
<dbReference type="InterPro" id="IPR039426">
    <property type="entry name" value="TonB-dep_rcpt-like"/>
</dbReference>
<dbReference type="RefSeq" id="WP_163962603.1">
    <property type="nucleotide sequence ID" value="NZ_JAAGNX010000001.1"/>
</dbReference>
<dbReference type="InterPro" id="IPR012910">
    <property type="entry name" value="Plug_dom"/>
</dbReference>
<name>A0A6B2LZR0_9BACT</name>
<evidence type="ECO:0000256" key="2">
    <source>
        <dbReference type="ARBA" id="ARBA00022448"/>
    </source>
</evidence>
<gene>
    <name evidence="13" type="ORF">G0Q06_03755</name>
</gene>
<evidence type="ECO:0000256" key="10">
    <source>
        <dbReference type="ARBA" id="ARBA00023237"/>
    </source>
</evidence>
<evidence type="ECO:0000256" key="7">
    <source>
        <dbReference type="ARBA" id="ARBA00023004"/>
    </source>
</evidence>
<dbReference type="Pfam" id="PF07715">
    <property type="entry name" value="Plug"/>
    <property type="match status" value="1"/>
</dbReference>
<accession>A0A6B2LZR0</accession>
<dbReference type="PANTHER" id="PTHR32552:SF68">
    <property type="entry name" value="FERRICHROME OUTER MEMBRANE TRANSPORTER_PHAGE RECEPTOR"/>
    <property type="match status" value="1"/>
</dbReference>
<evidence type="ECO:0000256" key="4">
    <source>
        <dbReference type="ARBA" id="ARBA00022496"/>
    </source>
</evidence>
<evidence type="ECO:0000313" key="14">
    <source>
        <dbReference type="Proteomes" id="UP000478417"/>
    </source>
</evidence>
<feature type="chain" id="PRO_5025476884" evidence="11">
    <location>
        <begin position="23"/>
        <end position="977"/>
    </location>
</feature>
<dbReference type="SUPFAM" id="SSF56935">
    <property type="entry name" value="Porins"/>
    <property type="match status" value="1"/>
</dbReference>
<evidence type="ECO:0000256" key="5">
    <source>
        <dbReference type="ARBA" id="ARBA00022692"/>
    </source>
</evidence>
<keyword evidence="3" id="KW-1134">Transmembrane beta strand</keyword>
<evidence type="ECO:0000256" key="8">
    <source>
        <dbReference type="ARBA" id="ARBA00023065"/>
    </source>
</evidence>
<organism evidence="13 14">
    <name type="scientific">Oceanipulchritudo coccoides</name>
    <dbReference type="NCBI Taxonomy" id="2706888"/>
    <lineage>
        <taxon>Bacteria</taxon>
        <taxon>Pseudomonadati</taxon>
        <taxon>Verrucomicrobiota</taxon>
        <taxon>Opitutia</taxon>
        <taxon>Puniceicoccales</taxon>
        <taxon>Oceanipulchritudinaceae</taxon>
        <taxon>Oceanipulchritudo</taxon>
    </lineage>
</organism>
<evidence type="ECO:0000256" key="11">
    <source>
        <dbReference type="SAM" id="SignalP"/>
    </source>
</evidence>
<keyword evidence="4" id="KW-0410">Iron transport</keyword>
<dbReference type="GO" id="GO:0015344">
    <property type="term" value="F:siderophore uptake transmembrane transporter activity"/>
    <property type="evidence" value="ECO:0007669"/>
    <property type="project" value="TreeGrafter"/>
</dbReference>
<keyword evidence="5" id="KW-0812">Transmembrane</keyword>
<dbReference type="EMBL" id="JAAGNX010000001">
    <property type="protein sequence ID" value="NDV61556.1"/>
    <property type="molecule type" value="Genomic_DNA"/>
</dbReference>
<keyword evidence="9" id="KW-0472">Membrane</keyword>
<keyword evidence="14" id="KW-1185">Reference proteome</keyword>
<keyword evidence="6 11" id="KW-0732">Signal</keyword>
<protein>
    <submittedName>
        <fullName evidence="13">TonB-dependent receptor plug domain-containing protein</fullName>
    </submittedName>
</protein>
<keyword evidence="10" id="KW-0998">Cell outer membrane</keyword>
<dbReference type="Proteomes" id="UP000478417">
    <property type="component" value="Unassembled WGS sequence"/>
</dbReference>
<keyword evidence="7" id="KW-0408">Iron</keyword>
<keyword evidence="8" id="KW-0406">Ion transport</keyword>
<dbReference type="PANTHER" id="PTHR32552">
    <property type="entry name" value="FERRICHROME IRON RECEPTOR-RELATED"/>
    <property type="match status" value="1"/>
</dbReference>
<evidence type="ECO:0000256" key="3">
    <source>
        <dbReference type="ARBA" id="ARBA00022452"/>
    </source>
</evidence>
<dbReference type="InterPro" id="IPR036942">
    <property type="entry name" value="Beta-barrel_TonB_sf"/>
</dbReference>
<dbReference type="Gene3D" id="2.40.170.20">
    <property type="entry name" value="TonB-dependent receptor, beta-barrel domain"/>
    <property type="match status" value="1"/>
</dbReference>
<reference evidence="13 14" key="1">
    <citation type="submission" date="2020-02" db="EMBL/GenBank/DDBJ databases">
        <title>Albibacoteraceae fam. nov., the first described family within the subdivision 4 Verrucomicrobia.</title>
        <authorList>
            <person name="Xi F."/>
        </authorList>
    </citation>
    <scope>NUCLEOTIDE SEQUENCE [LARGE SCALE GENOMIC DNA]</scope>
    <source>
        <strain evidence="13 14">CK1056</strain>
    </source>
</reference>
<evidence type="ECO:0000256" key="1">
    <source>
        <dbReference type="ARBA" id="ARBA00004571"/>
    </source>
</evidence>
<dbReference type="InterPro" id="IPR037066">
    <property type="entry name" value="Plug_dom_sf"/>
</dbReference>
<feature type="domain" description="TonB-dependent receptor plug" evidence="12">
    <location>
        <begin position="65"/>
        <end position="167"/>
    </location>
</feature>
<keyword evidence="2" id="KW-0813">Transport</keyword>
<keyword evidence="13" id="KW-0675">Receptor</keyword>
<sequence length="977" mass="110412">MNPQRITPLLLILSLPASGLLAQETEQKEEEVVELSPFVVSADSEVGYVATETLSGTRIRSNLGEVGASLDVLTSELLEDIGANDATDALDLSGNVTTWDKSGDQDAVQNQIWFSNPYNSRGFLSTSVLADFFELGVQPLDFYSFTRLTIAKGPNAVLYGIGSPGGVLSLERKKARFGKDTVELQVQTDSEESFRSTLDVSREVIEDKLAFRTGALYFDKKEFLEPAGLLRKGVFGTLTWRPSRKTSATLFLEKGNEKRIFRYGWVSYDWVTPWIEAGRPTYANVGDPLDASPGTGLDRDGKLTVHVQGQPEIEATTWRGMARGEANEIPGHPDINETRIKSYTEDNAIYDVEGLQLMGDGLKRDLEWQDFMVNLQHQILPNLNIELAYNRNWTKHRTVQAFPGGQLRIDPNEVLPNGAPNPNFLSTYIETTRTEVVGAQNTADTYRATVTYELDLRDRKLFGRIPVGRLNLVGMIERRDVRSLFAGFRRVNTTPSLLGNFPGDFPNDLRDWSNKLSTRAYIRTDLTPDGAFAIPYYQSNFDLIDDPGVTSGWIRHTSPRDIDEVRETYLLAAQYFTWQAREGYERLILTAGIRDDKSSSRRTTFPFVDGNIYAGENFRGSPWDVGDKILYDGTFNYGTKDPKEVTDEDPTSTYSVVFRLNRNWMVFYNFSDVLISSSALFKDIYGNAPPPTLGETHDFGIRANLLNDKLNASLTFFETSAVNQRESNIRGQMTNWINDMWDIVDPSLIIEEERWVTFRDDQSEGLEFSLVGNPLPGWNLRLIVSRIETTIDSRLPVTDRYIAQYLPTWEANRDAPLDDSVSFSEYQTVGDAIDRLQAYVTDIHATEGIAPRVQREWKVILNSVYTVREGPLKRLAIGGGFRWQDEDVLGFAIDENDILDPNRPFRGEEIFVMNAMLRYPIFLGSKTLVLQLNVDNLLDDRGTFPRRAIDDLSGNPYFTAQQMKAPRSFTLMATLRW</sequence>
<feature type="signal peptide" evidence="11">
    <location>
        <begin position="1"/>
        <end position="22"/>
    </location>
</feature>
<dbReference type="GO" id="GO:0009279">
    <property type="term" value="C:cell outer membrane"/>
    <property type="evidence" value="ECO:0007669"/>
    <property type="project" value="UniProtKB-SubCell"/>
</dbReference>
<evidence type="ECO:0000256" key="6">
    <source>
        <dbReference type="ARBA" id="ARBA00022729"/>
    </source>
</evidence>
<evidence type="ECO:0000256" key="9">
    <source>
        <dbReference type="ARBA" id="ARBA00023136"/>
    </source>
</evidence>
<proteinExistence type="predicted"/>
<evidence type="ECO:0000259" key="12">
    <source>
        <dbReference type="Pfam" id="PF07715"/>
    </source>
</evidence>
<dbReference type="Gene3D" id="2.170.130.10">
    <property type="entry name" value="TonB-dependent receptor, plug domain"/>
    <property type="match status" value="1"/>
</dbReference>
<comment type="subcellular location">
    <subcellularLocation>
        <location evidence="1">Cell outer membrane</location>
        <topology evidence="1">Multi-pass membrane protein</topology>
    </subcellularLocation>
</comment>
<evidence type="ECO:0000313" key="13">
    <source>
        <dbReference type="EMBL" id="NDV61556.1"/>
    </source>
</evidence>